<feature type="compositionally biased region" description="Polar residues" evidence="5">
    <location>
        <begin position="83"/>
        <end position="99"/>
    </location>
</feature>
<reference evidence="6 7" key="1">
    <citation type="submission" date="2019-04" db="EMBL/GenBank/DDBJ databases">
        <title>The sequence and de novo assembly of Takifugu bimaculatus genome using PacBio and Hi-C technologies.</title>
        <authorList>
            <person name="Xu P."/>
            <person name="Liu B."/>
            <person name="Zhou Z."/>
        </authorList>
    </citation>
    <scope>NUCLEOTIDE SEQUENCE [LARGE SCALE GENOMIC DNA]</scope>
    <source>
        <strain evidence="6">TB-2018</strain>
        <tissue evidence="6">Muscle</tissue>
    </source>
</reference>
<feature type="compositionally biased region" description="Basic and acidic residues" evidence="5">
    <location>
        <begin position="177"/>
        <end position="230"/>
    </location>
</feature>
<protein>
    <recommendedName>
        <fullName evidence="8">Atrophin-1</fullName>
    </recommendedName>
</protein>
<dbReference type="GO" id="GO:0003714">
    <property type="term" value="F:transcription corepressor activity"/>
    <property type="evidence" value="ECO:0007669"/>
    <property type="project" value="TreeGrafter"/>
</dbReference>
<feature type="compositionally biased region" description="Low complexity" evidence="5">
    <location>
        <begin position="247"/>
        <end position="264"/>
    </location>
</feature>
<comment type="subcellular location">
    <subcellularLocation>
        <location evidence="1">Nucleus</location>
    </subcellularLocation>
</comment>
<accession>A0A4Z2CET4</accession>
<feature type="compositionally biased region" description="Low complexity" evidence="5">
    <location>
        <begin position="124"/>
        <end position="146"/>
    </location>
</feature>
<evidence type="ECO:0000256" key="2">
    <source>
        <dbReference type="ARBA" id="ARBA00023015"/>
    </source>
</evidence>
<keyword evidence="3" id="KW-0804">Transcription</keyword>
<feature type="compositionally biased region" description="Basic and acidic residues" evidence="5">
    <location>
        <begin position="554"/>
        <end position="576"/>
    </location>
</feature>
<feature type="compositionally biased region" description="Pro residues" evidence="5">
    <location>
        <begin position="322"/>
        <end position="332"/>
    </location>
</feature>
<feature type="region of interest" description="Disordered" evidence="5">
    <location>
        <begin position="1"/>
        <end position="264"/>
    </location>
</feature>
<feature type="compositionally biased region" description="Basic and acidic residues" evidence="5">
    <location>
        <begin position="472"/>
        <end position="497"/>
    </location>
</feature>
<evidence type="ECO:0000256" key="5">
    <source>
        <dbReference type="SAM" id="MobiDB-lite"/>
    </source>
</evidence>
<keyword evidence="2" id="KW-0805">Transcription regulation</keyword>
<evidence type="ECO:0000256" key="3">
    <source>
        <dbReference type="ARBA" id="ARBA00023163"/>
    </source>
</evidence>
<feature type="compositionally biased region" description="Basic and acidic residues" evidence="5">
    <location>
        <begin position="1"/>
        <end position="10"/>
    </location>
</feature>
<evidence type="ECO:0000256" key="4">
    <source>
        <dbReference type="ARBA" id="ARBA00023242"/>
    </source>
</evidence>
<gene>
    <name evidence="6" type="ORF">fugu_010255</name>
</gene>
<feature type="compositionally biased region" description="Polar residues" evidence="5">
    <location>
        <begin position="304"/>
        <end position="318"/>
    </location>
</feature>
<organism evidence="6 7">
    <name type="scientific">Takifugu bimaculatus</name>
    <dbReference type="NCBI Taxonomy" id="433685"/>
    <lineage>
        <taxon>Eukaryota</taxon>
        <taxon>Metazoa</taxon>
        <taxon>Chordata</taxon>
        <taxon>Craniata</taxon>
        <taxon>Vertebrata</taxon>
        <taxon>Euteleostomi</taxon>
        <taxon>Actinopterygii</taxon>
        <taxon>Neopterygii</taxon>
        <taxon>Teleostei</taxon>
        <taxon>Neoteleostei</taxon>
        <taxon>Acanthomorphata</taxon>
        <taxon>Eupercaria</taxon>
        <taxon>Tetraodontiformes</taxon>
        <taxon>Tetradontoidea</taxon>
        <taxon>Tetraodontidae</taxon>
        <taxon>Takifugu</taxon>
    </lineage>
</organism>
<feature type="compositionally biased region" description="Low complexity" evidence="5">
    <location>
        <begin position="156"/>
        <end position="170"/>
    </location>
</feature>
<evidence type="ECO:0000313" key="7">
    <source>
        <dbReference type="Proteomes" id="UP000516260"/>
    </source>
</evidence>
<evidence type="ECO:0000313" key="6">
    <source>
        <dbReference type="EMBL" id="TNN02768.1"/>
    </source>
</evidence>
<feature type="region of interest" description="Disordered" evidence="5">
    <location>
        <begin position="304"/>
        <end position="701"/>
    </location>
</feature>
<dbReference type="PANTHER" id="PTHR13859">
    <property type="entry name" value="ATROPHIN-RELATED"/>
    <property type="match status" value="1"/>
</dbReference>
<evidence type="ECO:0008006" key="8">
    <source>
        <dbReference type="Google" id="ProtNLM"/>
    </source>
</evidence>
<name>A0A4Z2CET4_9TELE</name>
<feature type="compositionally biased region" description="Polar residues" evidence="5">
    <location>
        <begin position="392"/>
        <end position="406"/>
    </location>
</feature>
<feature type="compositionally biased region" description="Low complexity" evidence="5">
    <location>
        <begin position="504"/>
        <end position="517"/>
    </location>
</feature>
<feature type="compositionally biased region" description="Polar residues" evidence="5">
    <location>
        <begin position="518"/>
        <end position="530"/>
    </location>
</feature>
<dbReference type="Proteomes" id="UP000516260">
    <property type="component" value="Chromosome 10"/>
</dbReference>
<proteinExistence type="predicted"/>
<feature type="compositionally biased region" description="Low complexity" evidence="5">
    <location>
        <begin position="423"/>
        <end position="451"/>
    </location>
</feature>
<evidence type="ECO:0000256" key="1">
    <source>
        <dbReference type="ARBA" id="ARBA00004123"/>
    </source>
</evidence>
<feature type="compositionally biased region" description="Low complexity" evidence="5">
    <location>
        <begin position="367"/>
        <end position="387"/>
    </location>
</feature>
<keyword evidence="7" id="KW-1185">Reference proteome</keyword>
<dbReference type="GO" id="GO:0005634">
    <property type="term" value="C:nucleus"/>
    <property type="evidence" value="ECO:0007669"/>
    <property type="project" value="UniProtKB-SubCell"/>
</dbReference>
<feature type="compositionally biased region" description="Polar residues" evidence="5">
    <location>
        <begin position="619"/>
        <end position="640"/>
    </location>
</feature>
<dbReference type="PANTHER" id="PTHR13859:SF9">
    <property type="entry name" value="ATROPHIN-1"/>
    <property type="match status" value="1"/>
</dbReference>
<dbReference type="AlphaFoldDB" id="A0A4Z2CET4"/>
<sequence>MKTRTHKESMPMRSGRRRGASEERRGRRPHPSPTRPERSDRQTQRSAAEELAGNRFSRRSQGHDSSESEGEELVSPPKRQKVQDSTSAPNPPASTHSTDSSAPSTVPPPTSVASQSRESDNDDGQSQGSRSSVVGSLANSSCSLSSGRDIDQDNRSSSPSLSASPLGSLDSDSDGPDSPKHGERERDKCKDGGMGKVAGEDRRILREGRGEESSGDVETRGADVRIEDCSSLKPPSTPCSSSGLTPSVRGSGDSSSDSNSGRKSYFSLDSKLLCKVEYGGPTGVDGALCGNRINAKANTPCVTKTTMSGEFPHNSPNIAHSLPPPLPPPPALKPLELGGQNLPSEVKTEREKLEKTEKLLDKPQSTPSLLQQANPQPQSQAPTQPSNHPHHYSSTGWQAGSATGCQGSWGYPRYPGNHHPHQQQHQPPVQQQQLPSVYNPPSSRHSSSHPSYLPQPHPHPHREYLSRYAGGGDRERGPTGERERGVRGECGGRDLSREFPAPMGNSGNNIGGVSSNSTCGGMTGSNSIQSREFGGVGPTRDFQVPGREGVNLGPDRREFVPGFRERDRERERDAGREFPLANQNQSRDFGPNGTGGGHPRDKDTGRWGEFGGQTREVAGTTNTSSNPIPQGNPSSSTSHLSPVHPNDKPRPACITPKQPKSPFPFLNSLTIPPTSPKLMQPRLPSSHGPGTNPLIGTRPFS</sequence>
<dbReference type="EMBL" id="SWLE01000002">
    <property type="protein sequence ID" value="TNN02768.1"/>
    <property type="molecule type" value="Genomic_DNA"/>
</dbReference>
<keyword evidence="4" id="KW-0539">Nucleus</keyword>
<feature type="compositionally biased region" description="Basic and acidic residues" evidence="5">
    <location>
        <begin position="346"/>
        <end position="361"/>
    </location>
</feature>
<comment type="caution">
    <text evidence="6">The sequence shown here is derived from an EMBL/GenBank/DDBJ whole genome shotgun (WGS) entry which is preliminary data.</text>
</comment>